<evidence type="ECO:0000259" key="5">
    <source>
        <dbReference type="PROSITE" id="PS51918"/>
    </source>
</evidence>
<dbReference type="Proteomes" id="UP001500457">
    <property type="component" value="Unassembled WGS sequence"/>
</dbReference>
<evidence type="ECO:0000256" key="3">
    <source>
        <dbReference type="ARBA" id="ARBA00023004"/>
    </source>
</evidence>
<evidence type="ECO:0000256" key="1">
    <source>
        <dbReference type="ARBA" id="ARBA00022691"/>
    </source>
</evidence>
<dbReference type="InterPro" id="IPR013785">
    <property type="entry name" value="Aldolase_TIM"/>
</dbReference>
<reference evidence="7" key="1">
    <citation type="journal article" date="2019" name="Int. J. Syst. Evol. Microbiol.">
        <title>The Global Catalogue of Microorganisms (GCM) 10K type strain sequencing project: providing services to taxonomists for standard genome sequencing and annotation.</title>
        <authorList>
            <consortium name="The Broad Institute Genomics Platform"/>
            <consortium name="The Broad Institute Genome Sequencing Center for Infectious Disease"/>
            <person name="Wu L."/>
            <person name="Ma J."/>
        </authorList>
    </citation>
    <scope>NUCLEOTIDE SEQUENCE [LARGE SCALE GENOMIC DNA]</scope>
    <source>
        <strain evidence="7">JCM 17983</strain>
    </source>
</reference>
<keyword evidence="1" id="KW-0949">S-adenosyl-L-methionine</keyword>
<gene>
    <name evidence="6" type="ORF">GCM10023203_56680</name>
</gene>
<evidence type="ECO:0000313" key="7">
    <source>
        <dbReference type="Proteomes" id="UP001500457"/>
    </source>
</evidence>
<dbReference type="InterPro" id="IPR058240">
    <property type="entry name" value="rSAM_sf"/>
</dbReference>
<dbReference type="EMBL" id="BAABHQ010000027">
    <property type="protein sequence ID" value="GAA4895083.1"/>
    <property type="molecule type" value="Genomic_DNA"/>
</dbReference>
<keyword evidence="4" id="KW-0411">Iron-sulfur</keyword>
<proteinExistence type="predicted"/>
<dbReference type="Pfam" id="PF04055">
    <property type="entry name" value="Radical_SAM"/>
    <property type="match status" value="1"/>
</dbReference>
<sequence>MPSRVWMYANYHCNIQCTYCLTESGPKVAQRALSPETMLAVAEQARELGFTDLGVTGGETFLMPHMPDTLAALSANLPVVALTNGTLFSRRLLAKVEHLAECDVALQISLDRPDADVNDEMRAPDNFRKVTQAIPDLVERGITVRIATTVESIEDNELDRLCALHRDLGVPDSEHIIRPIVRRGRADTEDLGVEAVASDLPSELTITDDGAFWGPFGPTVKDGVLDTDLLVTRTTLPLETPARALLGLLEGRPEGADSTLNIR</sequence>
<evidence type="ECO:0000256" key="2">
    <source>
        <dbReference type="ARBA" id="ARBA00022723"/>
    </source>
</evidence>
<dbReference type="PANTHER" id="PTHR11228">
    <property type="entry name" value="RADICAL SAM DOMAIN PROTEIN"/>
    <property type="match status" value="1"/>
</dbReference>
<dbReference type="Gene3D" id="3.20.20.70">
    <property type="entry name" value="Aldolase class I"/>
    <property type="match status" value="1"/>
</dbReference>
<keyword evidence="7" id="KW-1185">Reference proteome</keyword>
<name>A0ABP9F755_9PSEU</name>
<dbReference type="SUPFAM" id="SSF102114">
    <property type="entry name" value="Radical SAM enzymes"/>
    <property type="match status" value="1"/>
</dbReference>
<dbReference type="SFLD" id="SFLDG01067">
    <property type="entry name" value="SPASM/twitch_domain_containing"/>
    <property type="match status" value="1"/>
</dbReference>
<dbReference type="InterPro" id="IPR007197">
    <property type="entry name" value="rSAM"/>
</dbReference>
<dbReference type="PANTHER" id="PTHR11228:SF22">
    <property type="entry name" value="PEPTIDE BIOSYNTHESIS PROTEIN YYDG-RELATED"/>
    <property type="match status" value="1"/>
</dbReference>
<feature type="domain" description="Radical SAM core" evidence="5">
    <location>
        <begin position="1"/>
        <end position="215"/>
    </location>
</feature>
<dbReference type="CDD" id="cd01335">
    <property type="entry name" value="Radical_SAM"/>
    <property type="match status" value="1"/>
</dbReference>
<dbReference type="PROSITE" id="PS51918">
    <property type="entry name" value="RADICAL_SAM"/>
    <property type="match status" value="1"/>
</dbReference>
<organism evidence="6 7">
    <name type="scientific">Actinomycetospora straminea</name>
    <dbReference type="NCBI Taxonomy" id="663607"/>
    <lineage>
        <taxon>Bacteria</taxon>
        <taxon>Bacillati</taxon>
        <taxon>Actinomycetota</taxon>
        <taxon>Actinomycetes</taxon>
        <taxon>Pseudonocardiales</taxon>
        <taxon>Pseudonocardiaceae</taxon>
        <taxon>Actinomycetospora</taxon>
    </lineage>
</organism>
<accession>A0ABP9F755</accession>
<protein>
    <recommendedName>
        <fullName evidence="5">Radical SAM core domain-containing protein</fullName>
    </recommendedName>
</protein>
<comment type="caution">
    <text evidence="6">The sequence shown here is derived from an EMBL/GenBank/DDBJ whole genome shotgun (WGS) entry which is preliminary data.</text>
</comment>
<keyword evidence="3" id="KW-0408">Iron</keyword>
<evidence type="ECO:0000313" key="6">
    <source>
        <dbReference type="EMBL" id="GAA4895083.1"/>
    </source>
</evidence>
<keyword evidence="2" id="KW-0479">Metal-binding</keyword>
<evidence type="ECO:0000256" key="4">
    <source>
        <dbReference type="ARBA" id="ARBA00023014"/>
    </source>
</evidence>
<dbReference type="SFLD" id="SFLDS00029">
    <property type="entry name" value="Radical_SAM"/>
    <property type="match status" value="1"/>
</dbReference>
<dbReference type="InterPro" id="IPR050377">
    <property type="entry name" value="Radical_SAM_PqqE_MftC-like"/>
</dbReference>